<dbReference type="EMBL" id="STGY01000055">
    <property type="protein sequence ID" value="THV40811.1"/>
    <property type="molecule type" value="Genomic_DNA"/>
</dbReference>
<comment type="cofactor">
    <cofactor evidence="1">
        <name>Zn(2+)</name>
        <dbReference type="ChEBI" id="CHEBI:29105"/>
    </cofactor>
</comment>
<dbReference type="PANTHER" id="PTHR11409">
    <property type="entry name" value="ADENOSINE DEAMINASE"/>
    <property type="match status" value="1"/>
</dbReference>
<dbReference type="EC" id="3.5.4.4" evidence="3"/>
<dbReference type="Gene3D" id="3.20.20.140">
    <property type="entry name" value="Metal-dependent hydrolases"/>
    <property type="match status" value="1"/>
</dbReference>
<feature type="domain" description="Adenosine deaminase" evidence="8">
    <location>
        <begin position="15"/>
        <end position="352"/>
    </location>
</feature>
<evidence type="ECO:0000256" key="3">
    <source>
        <dbReference type="ARBA" id="ARBA00012784"/>
    </source>
</evidence>
<organism evidence="9 10">
    <name type="scientific">Glycomyces buryatensis</name>
    <dbReference type="NCBI Taxonomy" id="2570927"/>
    <lineage>
        <taxon>Bacteria</taxon>
        <taxon>Bacillati</taxon>
        <taxon>Actinomycetota</taxon>
        <taxon>Actinomycetes</taxon>
        <taxon>Glycomycetales</taxon>
        <taxon>Glycomycetaceae</taxon>
        <taxon>Glycomyces</taxon>
    </lineage>
</organism>
<dbReference type="GO" id="GO:0009117">
    <property type="term" value="P:nucleotide metabolic process"/>
    <property type="evidence" value="ECO:0007669"/>
    <property type="project" value="UniProtKB-KW"/>
</dbReference>
<evidence type="ECO:0000259" key="8">
    <source>
        <dbReference type="Pfam" id="PF00962"/>
    </source>
</evidence>
<keyword evidence="4" id="KW-0479">Metal-binding</keyword>
<evidence type="ECO:0000256" key="6">
    <source>
        <dbReference type="ARBA" id="ARBA00022833"/>
    </source>
</evidence>
<reference evidence="9 10" key="2">
    <citation type="submission" date="2019-05" db="EMBL/GenBank/DDBJ databases">
        <title>Glycomyces buryatensis sp. nov.</title>
        <authorList>
            <person name="Nikitina E."/>
        </authorList>
    </citation>
    <scope>NUCLEOTIDE SEQUENCE [LARGE SCALE GENOMIC DNA]</scope>
    <source>
        <strain evidence="9 10">18</strain>
    </source>
</reference>
<dbReference type="FunFam" id="3.20.20.140:FF:000020">
    <property type="entry name" value="Adenosine deaminase"/>
    <property type="match status" value="1"/>
</dbReference>
<dbReference type="GO" id="GO:0046103">
    <property type="term" value="P:inosine biosynthetic process"/>
    <property type="evidence" value="ECO:0007669"/>
    <property type="project" value="TreeGrafter"/>
</dbReference>
<keyword evidence="10" id="KW-1185">Reference proteome</keyword>
<evidence type="ECO:0000256" key="5">
    <source>
        <dbReference type="ARBA" id="ARBA00022801"/>
    </source>
</evidence>
<dbReference type="GO" id="GO:0046872">
    <property type="term" value="F:metal ion binding"/>
    <property type="evidence" value="ECO:0007669"/>
    <property type="project" value="UniProtKB-KW"/>
</dbReference>
<sequence length="366" mass="40349">MNSTALSHQQIRKAPKVVLHEHLDGGLRPQTLIDIADEIGYDKLPETDAGKLADWFFKAADSHTLELYLKTFEHTIAVSQMSHTCARIASEAAQDLAADGVVYAEIRYAPEQQLRDGMMLEEVVEATQAGFEEGIRKAKEAGHEIRIGTILCAMRHANRSAEIAKLAVAYRDKGVVGFDIAGGEIGNPPEKHLEAFNFLRKESMPFTIHAGEACGPDSIHRAVGICGANRIGHGVRLIENIDLSGDNVKLSNLAHYIRDQGITLELAPSSNLQTGAGAETIGEHPISVFYALDFNVTVNNDNRLMSRTDTSREFQLLSETFGWGWAEIKRCTENAMESAFIHQPERSRILEQAIRPFYAALEGNTQ</sequence>
<dbReference type="OrthoDB" id="9779574at2"/>
<dbReference type="GO" id="GO:0043103">
    <property type="term" value="P:hypoxanthine salvage"/>
    <property type="evidence" value="ECO:0007669"/>
    <property type="project" value="TreeGrafter"/>
</dbReference>
<evidence type="ECO:0000256" key="2">
    <source>
        <dbReference type="ARBA" id="ARBA00006676"/>
    </source>
</evidence>
<evidence type="ECO:0000313" key="9">
    <source>
        <dbReference type="EMBL" id="THV40811.1"/>
    </source>
</evidence>
<dbReference type="AlphaFoldDB" id="A0A4S8QBA9"/>
<protein>
    <recommendedName>
        <fullName evidence="3">adenosine deaminase</fullName>
        <ecNumber evidence="3">3.5.4.4</ecNumber>
    </recommendedName>
</protein>
<dbReference type="GO" id="GO:0004000">
    <property type="term" value="F:adenosine deaminase activity"/>
    <property type="evidence" value="ECO:0007669"/>
    <property type="project" value="UniProtKB-ARBA"/>
</dbReference>
<dbReference type="Pfam" id="PF00962">
    <property type="entry name" value="A_deaminase"/>
    <property type="match status" value="1"/>
</dbReference>
<dbReference type="InterPro" id="IPR001365">
    <property type="entry name" value="A_deaminase_dom"/>
</dbReference>
<dbReference type="RefSeq" id="WP_136535210.1">
    <property type="nucleotide sequence ID" value="NZ_STGY01000055.1"/>
</dbReference>
<comment type="similarity">
    <text evidence="2">Belongs to the metallo-dependent hydrolases superfamily. Adenosine and AMP deaminases family.</text>
</comment>
<accession>A0A4S8QBA9</accession>
<dbReference type="NCBIfam" id="TIGR01430">
    <property type="entry name" value="aden_deam"/>
    <property type="match status" value="1"/>
</dbReference>
<dbReference type="GO" id="GO:0006154">
    <property type="term" value="P:adenosine catabolic process"/>
    <property type="evidence" value="ECO:0007669"/>
    <property type="project" value="TreeGrafter"/>
</dbReference>
<dbReference type="GO" id="GO:0005829">
    <property type="term" value="C:cytosol"/>
    <property type="evidence" value="ECO:0007669"/>
    <property type="project" value="TreeGrafter"/>
</dbReference>
<name>A0A4S8QBA9_9ACTN</name>
<reference evidence="10" key="1">
    <citation type="submission" date="2019-04" db="EMBL/GenBank/DDBJ databases">
        <title>Nocardioides xinjiangensis sp. nov.</title>
        <authorList>
            <person name="Liu S."/>
        </authorList>
    </citation>
    <scope>NUCLEOTIDE SEQUENCE [LARGE SCALE GENOMIC DNA]</scope>
    <source>
        <strain evidence="10">18</strain>
    </source>
</reference>
<dbReference type="NCBIfam" id="NF006847">
    <property type="entry name" value="PRK09358.1-2"/>
    <property type="match status" value="1"/>
</dbReference>
<dbReference type="InterPro" id="IPR006330">
    <property type="entry name" value="Ado/ade_deaminase"/>
</dbReference>
<keyword evidence="7" id="KW-0546">Nucleotide metabolism</keyword>
<proteinExistence type="inferred from homology"/>
<evidence type="ECO:0000256" key="4">
    <source>
        <dbReference type="ARBA" id="ARBA00022723"/>
    </source>
</evidence>
<dbReference type="PANTHER" id="PTHR11409:SF43">
    <property type="entry name" value="ADENOSINE DEAMINASE"/>
    <property type="match status" value="1"/>
</dbReference>
<evidence type="ECO:0000256" key="1">
    <source>
        <dbReference type="ARBA" id="ARBA00001947"/>
    </source>
</evidence>
<keyword evidence="6" id="KW-0862">Zinc</keyword>
<dbReference type="InterPro" id="IPR032466">
    <property type="entry name" value="Metal_Hydrolase"/>
</dbReference>
<evidence type="ECO:0000313" key="10">
    <source>
        <dbReference type="Proteomes" id="UP000308760"/>
    </source>
</evidence>
<comment type="caution">
    <text evidence="9">The sequence shown here is derived from an EMBL/GenBank/DDBJ whole genome shotgun (WGS) entry which is preliminary data.</text>
</comment>
<dbReference type="Proteomes" id="UP000308760">
    <property type="component" value="Unassembled WGS sequence"/>
</dbReference>
<dbReference type="SUPFAM" id="SSF51556">
    <property type="entry name" value="Metallo-dependent hydrolases"/>
    <property type="match status" value="1"/>
</dbReference>
<keyword evidence="5 9" id="KW-0378">Hydrolase</keyword>
<evidence type="ECO:0000256" key="7">
    <source>
        <dbReference type="ARBA" id="ARBA00023080"/>
    </source>
</evidence>
<gene>
    <name evidence="9" type="ORF">FAB82_14275</name>
</gene>